<sequence length="167" mass="18875">GVRTTGLMDCASIGAARRALDRIKIARYLFSEWSSFTNQRFDSFKKKKCIHFLSGGFGFLPISNNVLECSNSWDMGREKLNWNLNDCIEKIFQSVRVGLDHMSQAPFGGGDLIVKGKPVIRKVDWDSWTTAAKESYLKPIGMSLSKMRKTHSELPHLILQGQTQGEF</sequence>
<feature type="non-terminal residue" evidence="1">
    <location>
        <position position="1"/>
    </location>
</feature>
<reference evidence="1" key="1">
    <citation type="submission" date="2023-10" db="EMBL/GenBank/DDBJ databases">
        <title>Genome assembly of Pristionchus species.</title>
        <authorList>
            <person name="Yoshida K."/>
            <person name="Sommer R.J."/>
        </authorList>
    </citation>
    <scope>NUCLEOTIDE SEQUENCE</scope>
    <source>
        <strain evidence="1">RS0144</strain>
    </source>
</reference>
<gene>
    <name evidence="1" type="ORF">PENTCL1PPCAC_4115</name>
</gene>
<dbReference type="Proteomes" id="UP001432027">
    <property type="component" value="Unassembled WGS sequence"/>
</dbReference>
<dbReference type="EMBL" id="BTSX01000001">
    <property type="protein sequence ID" value="GMS81940.1"/>
    <property type="molecule type" value="Genomic_DNA"/>
</dbReference>
<feature type="non-terminal residue" evidence="1">
    <location>
        <position position="167"/>
    </location>
</feature>
<protein>
    <submittedName>
        <fullName evidence="1">Uncharacterized protein</fullName>
    </submittedName>
</protein>
<comment type="caution">
    <text evidence="1">The sequence shown here is derived from an EMBL/GenBank/DDBJ whole genome shotgun (WGS) entry which is preliminary data.</text>
</comment>
<evidence type="ECO:0000313" key="2">
    <source>
        <dbReference type="Proteomes" id="UP001432027"/>
    </source>
</evidence>
<proteinExistence type="predicted"/>
<organism evidence="1 2">
    <name type="scientific">Pristionchus entomophagus</name>
    <dbReference type="NCBI Taxonomy" id="358040"/>
    <lineage>
        <taxon>Eukaryota</taxon>
        <taxon>Metazoa</taxon>
        <taxon>Ecdysozoa</taxon>
        <taxon>Nematoda</taxon>
        <taxon>Chromadorea</taxon>
        <taxon>Rhabditida</taxon>
        <taxon>Rhabditina</taxon>
        <taxon>Diplogasteromorpha</taxon>
        <taxon>Diplogasteroidea</taxon>
        <taxon>Neodiplogasteridae</taxon>
        <taxon>Pristionchus</taxon>
    </lineage>
</organism>
<evidence type="ECO:0000313" key="1">
    <source>
        <dbReference type="EMBL" id="GMS81940.1"/>
    </source>
</evidence>
<dbReference type="AlphaFoldDB" id="A0AAV5SHK3"/>
<name>A0AAV5SHK3_9BILA</name>
<accession>A0AAV5SHK3</accession>
<keyword evidence="2" id="KW-1185">Reference proteome</keyword>